<keyword evidence="4 5" id="KW-0472">Membrane</keyword>
<evidence type="ECO:0000256" key="3">
    <source>
        <dbReference type="ARBA" id="ARBA00022989"/>
    </source>
</evidence>
<dbReference type="Proteomes" id="UP000295433">
    <property type="component" value="Unassembled WGS sequence"/>
</dbReference>
<feature type="transmembrane region" description="Helical" evidence="5">
    <location>
        <begin position="408"/>
        <end position="426"/>
    </location>
</feature>
<protein>
    <submittedName>
        <fullName evidence="7">Putrescine:proton symporter (AAT family)</fullName>
    </submittedName>
</protein>
<feature type="transmembrane region" description="Helical" evidence="5">
    <location>
        <begin position="171"/>
        <end position="192"/>
    </location>
</feature>
<evidence type="ECO:0000256" key="4">
    <source>
        <dbReference type="ARBA" id="ARBA00023136"/>
    </source>
</evidence>
<feature type="transmembrane region" description="Helical" evidence="5">
    <location>
        <begin position="65"/>
        <end position="86"/>
    </location>
</feature>
<name>A0A4R3VWR9_9GAMM</name>
<feature type="transmembrane region" description="Helical" evidence="5">
    <location>
        <begin position="250"/>
        <end position="273"/>
    </location>
</feature>
<evidence type="ECO:0000313" key="8">
    <source>
        <dbReference type="Proteomes" id="UP000295433"/>
    </source>
</evidence>
<feature type="transmembrane region" description="Helical" evidence="5">
    <location>
        <begin position="432"/>
        <end position="450"/>
    </location>
</feature>
<feature type="transmembrane region" description="Helical" evidence="5">
    <location>
        <begin position="375"/>
        <end position="396"/>
    </location>
</feature>
<keyword evidence="8" id="KW-1185">Reference proteome</keyword>
<sequence>MITLFQAGFTGGRVMSDINASVKRTQLKRTLTLWPVVMMGLAYMQPMTIFDTFGIVSGLTDGHVATAYAFALAGILFTALSYGKLVRRFPSAGSAYTYAQKAISPHVGFMVGWSSLLDYLFMPMINILLAKIYLEAIFPGVPSWIFVAVLVGLMTLFNLRGINLVANLNSIIVVVQVAIMAVFLGLVIHGVYQGEGAGTLTSMRPFWSENAHVVPMITGATILCFSFLGFDGISSLSEETQDASRVIPKAIFLTALIGGVIFIAVSYFLQLYFPDISRFKDPDASQPEIMLYVAGKFFQSIILVFSCVTVLASGMAAHAGVSRLMYVMGRDGVFPERFFGFVHPKWRTPSLNVLLVGAIALSAVSFDLVTATALINFGALVAFTFVNLSVISQFYIRERRNRTLKDTINFLVLPVMGALTVGALWVNLEASSMTLGLVWATIGLLYLAFVTRSFRQPVPQCREELI</sequence>
<feature type="transmembrane region" description="Helical" evidence="5">
    <location>
        <begin position="141"/>
        <end position="159"/>
    </location>
</feature>
<keyword evidence="2 5" id="KW-0812">Transmembrane</keyword>
<gene>
    <name evidence="7" type="ORF">EDC54_101742</name>
</gene>
<reference evidence="7 8" key="1">
    <citation type="submission" date="2019-03" db="EMBL/GenBank/DDBJ databases">
        <title>Genomic Encyclopedia of Type Strains, Phase IV (KMG-IV): sequencing the most valuable type-strain genomes for metagenomic binning, comparative biology and taxonomic classification.</title>
        <authorList>
            <person name="Goeker M."/>
        </authorList>
    </citation>
    <scope>NUCLEOTIDE SEQUENCE [LARGE SCALE GENOMIC DNA]</scope>
    <source>
        <strain evidence="7 8">DSM 16730</strain>
    </source>
</reference>
<evidence type="ECO:0000259" key="6">
    <source>
        <dbReference type="Pfam" id="PF00324"/>
    </source>
</evidence>
<organism evidence="7 8">
    <name type="scientific">Samsonia erythrinae</name>
    <dbReference type="NCBI Taxonomy" id="160434"/>
    <lineage>
        <taxon>Bacteria</taxon>
        <taxon>Pseudomonadati</taxon>
        <taxon>Pseudomonadota</taxon>
        <taxon>Gammaproteobacteria</taxon>
        <taxon>Enterobacterales</taxon>
        <taxon>Pectobacteriaceae</taxon>
        <taxon>Samsonia</taxon>
    </lineage>
</organism>
<comment type="caution">
    <text evidence="7">The sequence shown here is derived from an EMBL/GenBank/DDBJ whole genome shotgun (WGS) entry which is preliminary data.</text>
</comment>
<evidence type="ECO:0000256" key="1">
    <source>
        <dbReference type="ARBA" id="ARBA00004141"/>
    </source>
</evidence>
<keyword evidence="3 5" id="KW-1133">Transmembrane helix</keyword>
<dbReference type="PANTHER" id="PTHR42770:SF1">
    <property type="entry name" value="LOW-AFFINITY PUTRESCINE IMPORTER PLAP"/>
    <property type="match status" value="1"/>
</dbReference>
<dbReference type="GO" id="GO:0022857">
    <property type="term" value="F:transmembrane transporter activity"/>
    <property type="evidence" value="ECO:0007669"/>
    <property type="project" value="InterPro"/>
</dbReference>
<feature type="domain" description="Amino acid permease/ SLC12A" evidence="6">
    <location>
        <begin position="36"/>
        <end position="426"/>
    </location>
</feature>
<evidence type="ECO:0000313" key="7">
    <source>
        <dbReference type="EMBL" id="TCV09213.1"/>
    </source>
</evidence>
<evidence type="ECO:0000256" key="5">
    <source>
        <dbReference type="SAM" id="Phobius"/>
    </source>
</evidence>
<dbReference type="Pfam" id="PF00324">
    <property type="entry name" value="AA_permease"/>
    <property type="match status" value="1"/>
</dbReference>
<comment type="subcellular location">
    <subcellularLocation>
        <location evidence="1">Membrane</location>
        <topology evidence="1">Multi-pass membrane protein</topology>
    </subcellularLocation>
</comment>
<feature type="transmembrane region" description="Helical" evidence="5">
    <location>
        <begin position="33"/>
        <end position="59"/>
    </location>
</feature>
<evidence type="ECO:0000256" key="2">
    <source>
        <dbReference type="ARBA" id="ARBA00022692"/>
    </source>
</evidence>
<dbReference type="EMBL" id="SMBY01000001">
    <property type="protein sequence ID" value="TCV09213.1"/>
    <property type="molecule type" value="Genomic_DNA"/>
</dbReference>
<feature type="transmembrane region" description="Helical" evidence="5">
    <location>
        <begin position="212"/>
        <end position="230"/>
    </location>
</feature>
<dbReference type="InterPro" id="IPR050367">
    <property type="entry name" value="APC_superfamily"/>
</dbReference>
<proteinExistence type="predicted"/>
<accession>A0A4R3VWR9</accession>
<dbReference type="Gene3D" id="1.20.1740.10">
    <property type="entry name" value="Amino acid/polyamine transporter I"/>
    <property type="match status" value="1"/>
</dbReference>
<dbReference type="GO" id="GO:0005886">
    <property type="term" value="C:plasma membrane"/>
    <property type="evidence" value="ECO:0007669"/>
    <property type="project" value="UniProtKB-SubCell"/>
</dbReference>
<dbReference type="PANTHER" id="PTHR42770">
    <property type="entry name" value="AMINO ACID TRANSPORTER-RELATED"/>
    <property type="match status" value="1"/>
</dbReference>
<dbReference type="PIRSF" id="PIRSF006060">
    <property type="entry name" value="AA_transporter"/>
    <property type="match status" value="1"/>
</dbReference>
<dbReference type="AlphaFoldDB" id="A0A4R3VWR9"/>
<feature type="transmembrane region" description="Helical" evidence="5">
    <location>
        <begin position="297"/>
        <end position="321"/>
    </location>
</feature>
<feature type="transmembrane region" description="Helical" evidence="5">
    <location>
        <begin position="107"/>
        <end position="129"/>
    </location>
</feature>
<dbReference type="InterPro" id="IPR004841">
    <property type="entry name" value="AA-permease/SLC12A_dom"/>
</dbReference>
<feature type="transmembrane region" description="Helical" evidence="5">
    <location>
        <begin position="351"/>
        <end position="369"/>
    </location>
</feature>